<dbReference type="Pfam" id="PF17921">
    <property type="entry name" value="Integrase_H2C2"/>
    <property type="match status" value="1"/>
</dbReference>
<dbReference type="InterPro" id="IPR043128">
    <property type="entry name" value="Rev_trsase/Diguanyl_cyclase"/>
</dbReference>
<name>A0A131XQ90_IXORI</name>
<keyword evidence="6" id="KW-0479">Metal-binding</keyword>
<dbReference type="Gene3D" id="3.10.10.10">
    <property type="entry name" value="HIV Type 1 Reverse Transcriptase, subunit A, domain 1"/>
    <property type="match status" value="1"/>
</dbReference>
<dbReference type="Gene3D" id="1.10.340.70">
    <property type="match status" value="1"/>
</dbReference>
<evidence type="ECO:0000256" key="3">
    <source>
        <dbReference type="ARBA" id="ARBA00022722"/>
    </source>
</evidence>
<evidence type="ECO:0000256" key="7">
    <source>
        <dbReference type="SAM" id="MobiDB-lite"/>
    </source>
</evidence>
<dbReference type="PROSITE" id="PS50878">
    <property type="entry name" value="RT_POL"/>
    <property type="match status" value="1"/>
</dbReference>
<evidence type="ECO:0000256" key="2">
    <source>
        <dbReference type="ARBA" id="ARBA00022695"/>
    </source>
</evidence>
<feature type="region of interest" description="Disordered" evidence="7">
    <location>
        <begin position="846"/>
        <end position="867"/>
    </location>
</feature>
<dbReference type="CDD" id="cd01647">
    <property type="entry name" value="RT_LTR"/>
    <property type="match status" value="1"/>
</dbReference>
<dbReference type="Gene3D" id="4.10.60.10">
    <property type="entry name" value="Zinc finger, CCHC-type"/>
    <property type="match status" value="1"/>
</dbReference>
<feature type="region of interest" description="Disordered" evidence="7">
    <location>
        <begin position="240"/>
        <end position="273"/>
    </location>
</feature>
<keyword evidence="4" id="KW-0255">Endonuclease</keyword>
<dbReference type="InterPro" id="IPR021109">
    <property type="entry name" value="Peptidase_aspartic_dom_sf"/>
</dbReference>
<feature type="domain" description="Reverse transcriptase" evidence="9">
    <location>
        <begin position="460"/>
        <end position="638"/>
    </location>
</feature>
<dbReference type="InterPro" id="IPR041588">
    <property type="entry name" value="Integrase_H2C2"/>
</dbReference>
<dbReference type="PANTHER" id="PTHR37984:SF12">
    <property type="entry name" value="RIBONUCLEASE H"/>
    <property type="match status" value="1"/>
</dbReference>
<organism evidence="10">
    <name type="scientific">Ixodes ricinus</name>
    <name type="common">Common tick</name>
    <name type="synonym">Acarus ricinus</name>
    <dbReference type="NCBI Taxonomy" id="34613"/>
    <lineage>
        <taxon>Eukaryota</taxon>
        <taxon>Metazoa</taxon>
        <taxon>Ecdysozoa</taxon>
        <taxon>Arthropoda</taxon>
        <taxon>Chelicerata</taxon>
        <taxon>Arachnida</taxon>
        <taxon>Acari</taxon>
        <taxon>Parasitiformes</taxon>
        <taxon>Ixodida</taxon>
        <taxon>Ixodoidea</taxon>
        <taxon>Ixodidae</taxon>
        <taxon>Ixodinae</taxon>
        <taxon>Ixodes</taxon>
    </lineage>
</organism>
<dbReference type="FunFam" id="1.10.340.70:FF:000003">
    <property type="entry name" value="Protein CBG25708"/>
    <property type="match status" value="1"/>
</dbReference>
<protein>
    <recommendedName>
        <fullName evidence="1">RNA-directed DNA polymerase</fullName>
        <ecNumber evidence="1">2.7.7.49</ecNumber>
    </recommendedName>
</protein>
<dbReference type="EMBL" id="GEFM01006393">
    <property type="protein sequence ID" value="JAP69403.1"/>
    <property type="molecule type" value="mRNA"/>
</dbReference>
<dbReference type="InterPro" id="IPR043502">
    <property type="entry name" value="DNA/RNA_pol_sf"/>
</dbReference>
<accession>A0A131XQ90</accession>
<dbReference type="Pfam" id="PF00078">
    <property type="entry name" value="RVT_1"/>
    <property type="match status" value="1"/>
</dbReference>
<dbReference type="Gene3D" id="2.40.70.10">
    <property type="entry name" value="Acid Proteases"/>
    <property type="match status" value="1"/>
</dbReference>
<keyword evidence="6" id="KW-0863">Zinc-finger</keyword>
<feature type="compositionally biased region" description="Polar residues" evidence="7">
    <location>
        <begin position="188"/>
        <end position="200"/>
    </location>
</feature>
<dbReference type="EC" id="2.7.7.49" evidence="1"/>
<keyword evidence="5" id="KW-0695">RNA-directed DNA polymerase</keyword>
<dbReference type="CDD" id="cd09274">
    <property type="entry name" value="RNase_HI_RT_Ty3"/>
    <property type="match status" value="1"/>
</dbReference>
<evidence type="ECO:0000256" key="5">
    <source>
        <dbReference type="ARBA" id="ARBA00022918"/>
    </source>
</evidence>
<dbReference type="PANTHER" id="PTHR37984">
    <property type="entry name" value="PROTEIN CBG26694"/>
    <property type="match status" value="1"/>
</dbReference>
<dbReference type="Pfam" id="PF17919">
    <property type="entry name" value="RT_RNaseH_2"/>
    <property type="match status" value="1"/>
</dbReference>
<evidence type="ECO:0000256" key="4">
    <source>
        <dbReference type="ARBA" id="ARBA00022759"/>
    </source>
</evidence>
<dbReference type="GO" id="GO:0003676">
    <property type="term" value="F:nucleic acid binding"/>
    <property type="evidence" value="ECO:0007669"/>
    <property type="project" value="InterPro"/>
</dbReference>
<feature type="region of interest" description="Disordered" evidence="7">
    <location>
        <begin position="170"/>
        <end position="201"/>
    </location>
</feature>
<evidence type="ECO:0000256" key="1">
    <source>
        <dbReference type="ARBA" id="ARBA00012493"/>
    </source>
</evidence>
<keyword evidence="3" id="KW-0540">Nuclease</keyword>
<dbReference type="InterPro" id="IPR050951">
    <property type="entry name" value="Retrovirus_Pol_polyprotein"/>
</dbReference>
<dbReference type="AlphaFoldDB" id="A0A131XQ90"/>
<sequence>MAVNGIGEYRYGTKASWDEYVERLEMYCVANKLSTDDEKRAVLLSSCGAETYSLIVTLVKPARPTATSYEDLKQAVRKHVHPKPSVLYARFLFYKRNQEQRESVPDYVTALRKLAEDCGFGTKELPLDVMMRDRFVCGIRDEAVQQRLLAEAESKLTFATAYDMAVTAEATHQQQREIRGQAGDDASSPANPTVHSTHTKGASPKHAICYRCNGKHSPASCTFRSAICYHCHKTGHIAKACRSRRASPSNKQKTAGRERKSEQKQERKSDKISRQLSEVEELFSVSEVEEQKKFLVSVLIQGKEVSMEVHSGASCSIVSEATFRALESRQPIPLESTGTQLVTWTKEPLLTVGKAMVRVNFKERSATLPLLVVRKQGNSLLGRSWFKALGITIEGIKNLTSSADVIERFSEVFSKDLPGCNHDPVHIDLKEEAQPVFLKSRSVPFALKDDVAKEIDSLVQQGVWEPVQSATWATPIVVVRKKNGSLRLCGDYRSTVNKAVKSSVYPLPTTNEVLSTLGSSNYFTKLDLAQAYQQLVLDDSSAEVLTVNTMKGLYKVRRLPFGISVAPWLFQRVIDTLLAGIPGVKAYLDDILISGNTQEEHGERLEAVLTRLQDARFRVNKEKCEFSQTSIEFLGHLINADGVHPSPSKTEAIHEAPAPSSKKELQSFLGLINFYSRFLKGKAELAEPLHRLLDKGSAWSWNREHQKAFCDLKKLLASDAVLVPYDPQRPVVLSCDASPVGVGAVLAHREADGTERPIAYASKTLGSSERNYAQIDREGLAVVYGVKKFHQYLAGRSFTILTDHQPLLGLFNRDKRIPEVVSPRMLRWILLLAAYDYSIEHRPGPRNGNADALSRLPKPGHGDESQPPGDVLLLEAIEFPPLRATDIADLTKKDAVLSRVKNWILSGWPSTKVDTYAAYEVRKAELSLHRDCILWGSRVVIPEAARKAVLELLHANHPGMTAMKASARSLMWWPKMDQEIEDFVRRCDRCQSNRQSDAKAPVHFWIKPDQPWSRLQIDFAGPVKGEVFLVVVDAYSNWAEL</sequence>
<dbReference type="FunFam" id="3.10.20.370:FF:000001">
    <property type="entry name" value="Retrovirus-related Pol polyprotein from transposon 17.6-like protein"/>
    <property type="match status" value="1"/>
</dbReference>
<keyword evidence="6" id="KW-0862">Zinc</keyword>
<dbReference type="Gene3D" id="3.10.20.370">
    <property type="match status" value="1"/>
</dbReference>
<proteinExistence type="evidence at transcript level"/>
<feature type="domain" description="CCHC-type" evidence="8">
    <location>
        <begin position="228"/>
        <end position="243"/>
    </location>
</feature>
<dbReference type="SMART" id="SM00343">
    <property type="entry name" value="ZnF_C2HC"/>
    <property type="match status" value="1"/>
</dbReference>
<evidence type="ECO:0000313" key="10">
    <source>
        <dbReference type="EMBL" id="JAP69403.1"/>
    </source>
</evidence>
<dbReference type="GO" id="GO:0003964">
    <property type="term" value="F:RNA-directed DNA polymerase activity"/>
    <property type="evidence" value="ECO:0007669"/>
    <property type="project" value="UniProtKB-KW"/>
</dbReference>
<dbReference type="SUPFAM" id="SSF50630">
    <property type="entry name" value="Acid proteases"/>
    <property type="match status" value="1"/>
</dbReference>
<feature type="compositionally biased region" description="Basic and acidic residues" evidence="7">
    <location>
        <begin position="255"/>
        <end position="273"/>
    </location>
</feature>
<evidence type="ECO:0000259" key="8">
    <source>
        <dbReference type="PROSITE" id="PS50158"/>
    </source>
</evidence>
<reference evidence="10" key="1">
    <citation type="submission" date="2016-02" db="EMBL/GenBank/DDBJ databases">
        <title>RNAseq analyses of the midgut from blood- or serum-fed Ixodes ricinus ticks.</title>
        <authorList>
            <person name="Perner J."/>
            <person name="Provaznik J."/>
            <person name="Schrenkova J."/>
            <person name="Urbanova V."/>
            <person name="Ribeiro J.M."/>
            <person name="Kopacek P."/>
        </authorList>
    </citation>
    <scope>NUCLEOTIDE SEQUENCE</scope>
    <source>
        <tissue evidence="10">Gut</tissue>
    </source>
</reference>
<dbReference type="FunFam" id="3.30.70.270:FF:000026">
    <property type="entry name" value="Transposon Ty3-G Gag-Pol polyprotein"/>
    <property type="match status" value="1"/>
</dbReference>
<keyword evidence="4" id="KW-0378">Hydrolase</keyword>
<dbReference type="InterPro" id="IPR000477">
    <property type="entry name" value="RT_dom"/>
</dbReference>
<dbReference type="InterPro" id="IPR001878">
    <property type="entry name" value="Znf_CCHC"/>
</dbReference>
<dbReference type="GO" id="GO:0004519">
    <property type="term" value="F:endonuclease activity"/>
    <property type="evidence" value="ECO:0007669"/>
    <property type="project" value="UniProtKB-KW"/>
</dbReference>
<dbReference type="Gene3D" id="3.30.70.270">
    <property type="match status" value="2"/>
</dbReference>
<keyword evidence="2" id="KW-0548">Nucleotidyltransferase</keyword>
<evidence type="ECO:0000259" key="9">
    <source>
        <dbReference type="PROSITE" id="PS50878"/>
    </source>
</evidence>
<dbReference type="SUPFAM" id="SSF56672">
    <property type="entry name" value="DNA/RNA polymerases"/>
    <property type="match status" value="1"/>
</dbReference>
<dbReference type="InterPro" id="IPR041577">
    <property type="entry name" value="RT_RNaseH_2"/>
</dbReference>
<dbReference type="GO" id="GO:0008270">
    <property type="term" value="F:zinc ion binding"/>
    <property type="evidence" value="ECO:0007669"/>
    <property type="project" value="UniProtKB-KW"/>
</dbReference>
<keyword evidence="2" id="KW-0808">Transferase</keyword>
<evidence type="ECO:0000256" key="6">
    <source>
        <dbReference type="PROSITE-ProRule" id="PRU00047"/>
    </source>
</evidence>
<dbReference type="PROSITE" id="PS50158">
    <property type="entry name" value="ZF_CCHC"/>
    <property type="match status" value="1"/>
</dbReference>